<comment type="caution">
    <text evidence="2">The sequence shown here is derived from an EMBL/GenBank/DDBJ whole genome shotgun (WGS) entry which is preliminary data.</text>
</comment>
<dbReference type="SUPFAM" id="SSF54106">
    <property type="entry name" value="LysM domain"/>
    <property type="match status" value="1"/>
</dbReference>
<evidence type="ECO:0000313" key="2">
    <source>
        <dbReference type="EMBL" id="MCT2588956.1"/>
    </source>
</evidence>
<keyword evidence="3" id="KW-1185">Reference proteome</keyword>
<dbReference type="InterPro" id="IPR036779">
    <property type="entry name" value="LysM_dom_sf"/>
</dbReference>
<dbReference type="EMBL" id="JAJAGO010000001">
    <property type="protein sequence ID" value="MCT2588956.1"/>
    <property type="molecule type" value="Genomic_DNA"/>
</dbReference>
<accession>A0ABT2JMJ0</accession>
<gene>
    <name evidence="2" type="ORF">LHJ74_03225</name>
</gene>
<organism evidence="2 3">
    <name type="scientific">Streptomyces gossypii</name>
    <dbReference type="NCBI Taxonomy" id="2883101"/>
    <lineage>
        <taxon>Bacteria</taxon>
        <taxon>Bacillati</taxon>
        <taxon>Actinomycetota</taxon>
        <taxon>Actinomycetes</taxon>
        <taxon>Kitasatosporales</taxon>
        <taxon>Streptomycetaceae</taxon>
        <taxon>Streptomyces</taxon>
    </lineage>
</organism>
<protein>
    <submittedName>
        <fullName evidence="2">LysM peptidoglycan-binding domain-containing protein</fullName>
    </submittedName>
</protein>
<dbReference type="PROSITE" id="PS51782">
    <property type="entry name" value="LYSM"/>
    <property type="match status" value="1"/>
</dbReference>
<reference evidence="2 3" key="1">
    <citation type="submission" date="2021-10" db="EMBL/GenBank/DDBJ databases">
        <title>Streptomyces gossypii sp. nov., isolated from soil collected from cotton field.</title>
        <authorList>
            <person name="Ge X."/>
            <person name="Chen X."/>
            <person name="Liu W."/>
        </authorList>
    </citation>
    <scope>NUCLEOTIDE SEQUENCE [LARGE SCALE GENOMIC DNA]</scope>
    <source>
        <strain evidence="2 3">N2-109</strain>
    </source>
</reference>
<name>A0ABT2JMJ0_9ACTN</name>
<dbReference type="Pfam" id="PF01476">
    <property type="entry name" value="LysM"/>
    <property type="match status" value="1"/>
</dbReference>
<dbReference type="Proteomes" id="UP001156389">
    <property type="component" value="Unassembled WGS sequence"/>
</dbReference>
<feature type="domain" description="LysM" evidence="1">
    <location>
        <begin position="1"/>
        <end position="45"/>
    </location>
</feature>
<dbReference type="CDD" id="cd00118">
    <property type="entry name" value="LysM"/>
    <property type="match status" value="1"/>
</dbReference>
<evidence type="ECO:0000259" key="1">
    <source>
        <dbReference type="PROSITE" id="PS51782"/>
    </source>
</evidence>
<sequence>MAGDTLYDLAQRYGITGGWPALHEANREAVGPDPRYLQIGTELVIPGAAG</sequence>
<dbReference type="Gene3D" id="3.10.350.10">
    <property type="entry name" value="LysM domain"/>
    <property type="match status" value="1"/>
</dbReference>
<dbReference type="InterPro" id="IPR018392">
    <property type="entry name" value="LysM"/>
</dbReference>
<proteinExistence type="predicted"/>
<evidence type="ECO:0000313" key="3">
    <source>
        <dbReference type="Proteomes" id="UP001156389"/>
    </source>
</evidence>